<feature type="transmembrane region" description="Helical" evidence="8">
    <location>
        <begin position="99"/>
        <end position="122"/>
    </location>
</feature>
<evidence type="ECO:0000313" key="10">
    <source>
        <dbReference type="EMBL" id="PEH43400.1"/>
    </source>
</evidence>
<feature type="transmembrane region" description="Helical" evidence="8">
    <location>
        <begin position="34"/>
        <end position="53"/>
    </location>
</feature>
<dbReference type="RefSeq" id="WP_096751711.1">
    <property type="nucleotide sequence ID" value="NZ_CADEPO010000008.1"/>
</dbReference>
<feature type="domain" description="Cation/H+ exchanger transmembrane" evidence="9">
    <location>
        <begin position="17"/>
        <end position="393"/>
    </location>
</feature>
<feature type="transmembrane region" description="Helical" evidence="8">
    <location>
        <begin position="6"/>
        <end position="22"/>
    </location>
</feature>
<dbReference type="EMBL" id="PDDY01000001">
    <property type="protein sequence ID" value="PEH43400.1"/>
    <property type="molecule type" value="Genomic_DNA"/>
</dbReference>
<feature type="region of interest" description="Disordered" evidence="7">
    <location>
        <begin position="405"/>
        <end position="430"/>
    </location>
</feature>
<dbReference type="PANTHER" id="PTHR32468">
    <property type="entry name" value="CATION/H + ANTIPORTER"/>
    <property type="match status" value="1"/>
</dbReference>
<comment type="subcellular location">
    <subcellularLocation>
        <location evidence="1">Membrane</location>
        <topology evidence="1">Multi-pass membrane protein</topology>
    </subcellularLocation>
</comment>
<evidence type="ECO:0000259" key="9">
    <source>
        <dbReference type="Pfam" id="PF00999"/>
    </source>
</evidence>
<keyword evidence="6 8" id="KW-0472">Membrane</keyword>
<keyword evidence="3 8" id="KW-0812">Transmembrane</keyword>
<protein>
    <submittedName>
        <fullName evidence="10">Sodium:proton antiporter</fullName>
    </submittedName>
</protein>
<feature type="transmembrane region" description="Helical" evidence="8">
    <location>
        <begin position="167"/>
        <end position="192"/>
    </location>
</feature>
<gene>
    <name evidence="10" type="ORF">CRM94_15285</name>
</gene>
<evidence type="ECO:0000313" key="11">
    <source>
        <dbReference type="Proteomes" id="UP000220629"/>
    </source>
</evidence>
<dbReference type="AlphaFoldDB" id="A0A2A7SJE5"/>
<dbReference type="Gene3D" id="1.20.1530.20">
    <property type="match status" value="1"/>
</dbReference>
<evidence type="ECO:0000256" key="1">
    <source>
        <dbReference type="ARBA" id="ARBA00004141"/>
    </source>
</evidence>
<dbReference type="Pfam" id="PF00999">
    <property type="entry name" value="Na_H_Exchanger"/>
    <property type="match status" value="1"/>
</dbReference>
<evidence type="ECO:0000256" key="2">
    <source>
        <dbReference type="ARBA" id="ARBA00022448"/>
    </source>
</evidence>
<evidence type="ECO:0000256" key="5">
    <source>
        <dbReference type="ARBA" id="ARBA00023065"/>
    </source>
</evidence>
<dbReference type="InterPro" id="IPR050794">
    <property type="entry name" value="CPA2_transporter"/>
</dbReference>
<organism evidence="10 11">
    <name type="scientific">Burkholderia gladioli</name>
    <name type="common">Pseudomonas marginata</name>
    <name type="synonym">Phytomonas marginata</name>
    <dbReference type="NCBI Taxonomy" id="28095"/>
    <lineage>
        <taxon>Bacteria</taxon>
        <taxon>Pseudomonadati</taxon>
        <taxon>Pseudomonadota</taxon>
        <taxon>Betaproteobacteria</taxon>
        <taxon>Burkholderiales</taxon>
        <taxon>Burkholderiaceae</taxon>
        <taxon>Burkholderia</taxon>
    </lineage>
</organism>
<keyword evidence="5" id="KW-0406">Ion transport</keyword>
<keyword evidence="2" id="KW-0813">Transport</keyword>
<sequence>MTLWLLQLAIIVVACGCFGALAERVGQSRVVGEIVAGIVLGPSIVGAITPGFYGAVFGPAASTGISQLGEVGVVMLMFDVGLHMELGSSTSGGKSLRPALLVAFCGMALPFVLGLGAALWSWPALAAGYRKLEYVLFCGVALSVSAVPVMGKMVIDMKLTRHPAAKLALGAAMLTDLAGWLALGVIASLSVAGSSATLFVAVLGELIGFGIASLLLVRLVVRPLARRAASPGERLAILVPYVLGSAWATAALGFHSVFGALFAAILLRDLPNLREDWDSHFGGFVRTVLLPVFFAYAGLHAKLNVLASSAAWFWFAVFFSVAFVGKFGGAFLGARAGGVNPRHAAIVGSLMNTRGLMELVVLAMGLQMGVLPGNVYAILVTMALVTTAMTIPFVRWFGGPAMRQEAEQPARDGDAPAALRGFEPHGETMR</sequence>
<comment type="caution">
    <text evidence="10">The sequence shown here is derived from an EMBL/GenBank/DDBJ whole genome shotgun (WGS) entry which is preliminary data.</text>
</comment>
<accession>A0A2A7SJE5</accession>
<dbReference type="PANTHER" id="PTHR32468:SF0">
    <property type="entry name" value="K(+)_H(+) ANTIPORTER 1"/>
    <property type="match status" value="1"/>
</dbReference>
<keyword evidence="4 8" id="KW-1133">Transmembrane helix</keyword>
<dbReference type="GO" id="GO:1902600">
    <property type="term" value="P:proton transmembrane transport"/>
    <property type="evidence" value="ECO:0007669"/>
    <property type="project" value="InterPro"/>
</dbReference>
<evidence type="ECO:0000256" key="3">
    <source>
        <dbReference type="ARBA" id="ARBA00022692"/>
    </source>
</evidence>
<dbReference type="GO" id="GO:0015297">
    <property type="term" value="F:antiporter activity"/>
    <property type="evidence" value="ECO:0007669"/>
    <property type="project" value="InterPro"/>
</dbReference>
<feature type="compositionally biased region" description="Basic and acidic residues" evidence="7">
    <location>
        <begin position="405"/>
        <end position="414"/>
    </location>
</feature>
<feature type="transmembrane region" description="Helical" evidence="8">
    <location>
        <begin position="375"/>
        <end position="394"/>
    </location>
</feature>
<feature type="transmembrane region" description="Helical" evidence="8">
    <location>
        <begin position="241"/>
        <end position="267"/>
    </location>
</feature>
<reference evidence="11" key="1">
    <citation type="submission" date="2017-09" db="EMBL/GenBank/DDBJ databases">
        <title>FDA dAtabase for Regulatory Grade micrObial Sequences (FDA-ARGOS): Supporting development and validation of Infectious Disease Dx tests.</title>
        <authorList>
            <person name="Minogue T."/>
            <person name="Wolcott M."/>
            <person name="Wasieloski L."/>
            <person name="Aguilar W."/>
            <person name="Moore D."/>
            <person name="Tallon L."/>
            <person name="Sadzewicz L."/>
            <person name="Ott S."/>
            <person name="Zhao X."/>
            <person name="Nagaraj S."/>
            <person name="Vavikolanu K."/>
            <person name="Aluvathingal J."/>
            <person name="Nadendla S."/>
            <person name="Sichtig H."/>
        </authorList>
    </citation>
    <scope>NUCLEOTIDE SEQUENCE [LARGE SCALE GENOMIC DNA]</scope>
    <source>
        <strain evidence="11">FDAARGOS_390</strain>
    </source>
</reference>
<proteinExistence type="predicted"/>
<feature type="transmembrane region" description="Helical" evidence="8">
    <location>
        <begin position="279"/>
        <end position="299"/>
    </location>
</feature>
<evidence type="ECO:0000256" key="6">
    <source>
        <dbReference type="ARBA" id="ARBA00023136"/>
    </source>
</evidence>
<feature type="transmembrane region" description="Helical" evidence="8">
    <location>
        <begin position="198"/>
        <end position="221"/>
    </location>
</feature>
<evidence type="ECO:0000256" key="7">
    <source>
        <dbReference type="SAM" id="MobiDB-lite"/>
    </source>
</evidence>
<feature type="transmembrane region" description="Helical" evidence="8">
    <location>
        <begin position="311"/>
        <end position="332"/>
    </location>
</feature>
<dbReference type="InterPro" id="IPR038770">
    <property type="entry name" value="Na+/solute_symporter_sf"/>
</dbReference>
<evidence type="ECO:0000256" key="4">
    <source>
        <dbReference type="ARBA" id="ARBA00022989"/>
    </source>
</evidence>
<dbReference type="GO" id="GO:0016020">
    <property type="term" value="C:membrane"/>
    <property type="evidence" value="ECO:0007669"/>
    <property type="project" value="UniProtKB-SubCell"/>
</dbReference>
<dbReference type="InterPro" id="IPR006153">
    <property type="entry name" value="Cation/H_exchanger_TM"/>
</dbReference>
<dbReference type="Proteomes" id="UP000220629">
    <property type="component" value="Unassembled WGS sequence"/>
</dbReference>
<feature type="transmembrane region" description="Helical" evidence="8">
    <location>
        <begin position="134"/>
        <end position="155"/>
    </location>
</feature>
<evidence type="ECO:0000256" key="8">
    <source>
        <dbReference type="SAM" id="Phobius"/>
    </source>
</evidence>
<name>A0A2A7SJE5_BURGA</name>